<dbReference type="EMBL" id="BMFW01000006">
    <property type="protein sequence ID" value="GGH94656.1"/>
    <property type="molecule type" value="Genomic_DNA"/>
</dbReference>
<evidence type="ECO:0000313" key="1">
    <source>
        <dbReference type="EMBL" id="GGH94656.1"/>
    </source>
</evidence>
<dbReference type="InterPro" id="IPR048868">
    <property type="entry name" value="OGG-like_put"/>
</dbReference>
<comment type="caution">
    <text evidence="1">The sequence shown here is derived from an EMBL/GenBank/DDBJ whole genome shotgun (WGS) entry which is preliminary data.</text>
</comment>
<protein>
    <submittedName>
        <fullName evidence="1">Uncharacterized protein</fullName>
    </submittedName>
</protein>
<name>A0ABQ2AP41_9MICC</name>
<dbReference type="Pfam" id="PF21790">
    <property type="entry name" value="OGG"/>
    <property type="match status" value="1"/>
</dbReference>
<keyword evidence="2" id="KW-1185">Reference proteome</keyword>
<dbReference type="Proteomes" id="UP000643279">
    <property type="component" value="Unassembled WGS sequence"/>
</dbReference>
<sequence length="79" mass="9191">MVTKYISFSTKASEQVATTPILDSIVARWFRKNCNEIGPLWLNWNSADSYRRYTSCMAEWAEELGIEPEQIEQLIFKQG</sequence>
<organism evidence="1 2">
    <name type="scientific">Arthrobacter liuii</name>
    <dbReference type="NCBI Taxonomy" id="1476996"/>
    <lineage>
        <taxon>Bacteria</taxon>
        <taxon>Bacillati</taxon>
        <taxon>Actinomycetota</taxon>
        <taxon>Actinomycetes</taxon>
        <taxon>Micrococcales</taxon>
        <taxon>Micrococcaceae</taxon>
        <taxon>Arthrobacter</taxon>
    </lineage>
</organism>
<reference evidence="2" key="1">
    <citation type="journal article" date="2019" name="Int. J. Syst. Evol. Microbiol.">
        <title>The Global Catalogue of Microorganisms (GCM) 10K type strain sequencing project: providing services to taxonomists for standard genome sequencing and annotation.</title>
        <authorList>
            <consortium name="The Broad Institute Genomics Platform"/>
            <consortium name="The Broad Institute Genome Sequencing Center for Infectious Disease"/>
            <person name="Wu L."/>
            <person name="Ma J."/>
        </authorList>
    </citation>
    <scope>NUCLEOTIDE SEQUENCE [LARGE SCALE GENOMIC DNA]</scope>
    <source>
        <strain evidence="2">CGMCC 1.12778</strain>
    </source>
</reference>
<accession>A0ABQ2AP41</accession>
<proteinExistence type="predicted"/>
<gene>
    <name evidence="1" type="ORF">GCM10007170_18360</name>
</gene>
<evidence type="ECO:0000313" key="2">
    <source>
        <dbReference type="Proteomes" id="UP000643279"/>
    </source>
</evidence>